<dbReference type="RefSeq" id="WP_133466141.1">
    <property type="nucleotide sequence ID" value="NZ_SNWI01000008.1"/>
</dbReference>
<sequence>MKNVFLCFSLKEMQSKFKHIGTLFMWISMLIILGHSIIPHHHHAETVACEHECLHAEAGSVVNQMPAFNNAFGSTLCEASHGNQACEACNFSIEATSALSKLIIDYTYLSGTSLLHLIFPQEQLVVVDVWNNHYSFDFYHQTSSRAPPVLA</sequence>
<reference evidence="2 3" key="1">
    <citation type="submission" date="2019-03" db="EMBL/GenBank/DDBJ databases">
        <title>Freshwater and sediment microbial communities from various areas in North America, analyzing microbe dynamics in response to fracking.</title>
        <authorList>
            <person name="Lamendella R."/>
        </authorList>
    </citation>
    <scope>NUCLEOTIDE SEQUENCE [LARGE SCALE GENOMIC DNA]</scope>
    <source>
        <strain evidence="2 3">114D</strain>
    </source>
</reference>
<gene>
    <name evidence="2" type="ORF">DET52_108134</name>
</gene>
<keyword evidence="1" id="KW-0472">Membrane</keyword>
<dbReference type="OrthoDB" id="1119637at2"/>
<keyword evidence="1" id="KW-1133">Transmembrane helix</keyword>
<dbReference type="AlphaFoldDB" id="A0A4R6GT26"/>
<evidence type="ECO:0000256" key="1">
    <source>
        <dbReference type="SAM" id="Phobius"/>
    </source>
</evidence>
<dbReference type="Proteomes" id="UP000294848">
    <property type="component" value="Unassembled WGS sequence"/>
</dbReference>
<feature type="transmembrane region" description="Helical" evidence="1">
    <location>
        <begin position="20"/>
        <end position="38"/>
    </location>
</feature>
<comment type="caution">
    <text evidence="2">The sequence shown here is derived from an EMBL/GenBank/DDBJ whole genome shotgun (WGS) entry which is preliminary data.</text>
</comment>
<evidence type="ECO:0000313" key="2">
    <source>
        <dbReference type="EMBL" id="TDN98347.1"/>
    </source>
</evidence>
<dbReference type="InterPro" id="IPR046660">
    <property type="entry name" value="DUF6769"/>
</dbReference>
<proteinExistence type="predicted"/>
<keyword evidence="1" id="KW-0812">Transmembrane</keyword>
<evidence type="ECO:0000313" key="3">
    <source>
        <dbReference type="Proteomes" id="UP000294848"/>
    </source>
</evidence>
<dbReference type="EMBL" id="SNWI01000008">
    <property type="protein sequence ID" value="TDN98347.1"/>
    <property type="molecule type" value="Genomic_DNA"/>
</dbReference>
<organism evidence="2 3">
    <name type="scientific">Sunxiuqinia elliptica</name>
    <dbReference type="NCBI Taxonomy" id="655355"/>
    <lineage>
        <taxon>Bacteria</taxon>
        <taxon>Pseudomonadati</taxon>
        <taxon>Bacteroidota</taxon>
        <taxon>Bacteroidia</taxon>
        <taxon>Marinilabiliales</taxon>
        <taxon>Prolixibacteraceae</taxon>
        <taxon>Sunxiuqinia</taxon>
    </lineage>
</organism>
<dbReference type="Pfam" id="PF20558">
    <property type="entry name" value="DUF6769"/>
    <property type="match status" value="1"/>
</dbReference>
<name>A0A4R6GT26_9BACT</name>
<accession>A0A4R6GT26</accession>
<protein>
    <submittedName>
        <fullName evidence="2">Uncharacterized protein</fullName>
    </submittedName>
</protein>